<reference evidence="1" key="1">
    <citation type="submission" date="2020-08" db="EMBL/GenBank/DDBJ databases">
        <title>Multicomponent nature underlies the extraordinary mechanical properties of spider dragline silk.</title>
        <authorList>
            <person name="Kono N."/>
            <person name="Nakamura H."/>
            <person name="Mori M."/>
            <person name="Yoshida Y."/>
            <person name="Ohtoshi R."/>
            <person name="Malay A.D."/>
            <person name="Moran D.A.P."/>
            <person name="Tomita M."/>
            <person name="Numata K."/>
            <person name="Arakawa K."/>
        </authorList>
    </citation>
    <scope>NUCLEOTIDE SEQUENCE</scope>
</reference>
<evidence type="ECO:0000313" key="2">
    <source>
        <dbReference type="Proteomes" id="UP000887159"/>
    </source>
</evidence>
<dbReference type="Proteomes" id="UP000887159">
    <property type="component" value="Unassembled WGS sequence"/>
</dbReference>
<dbReference type="AlphaFoldDB" id="A0A8X6W7G1"/>
<accession>A0A8X6W7G1</accession>
<dbReference type="EMBL" id="BMAU01021388">
    <property type="protein sequence ID" value="GFY29530.1"/>
    <property type="molecule type" value="Genomic_DNA"/>
</dbReference>
<proteinExistence type="predicted"/>
<evidence type="ECO:0000313" key="1">
    <source>
        <dbReference type="EMBL" id="GFY29530.1"/>
    </source>
</evidence>
<protein>
    <submittedName>
        <fullName evidence="1">Uncharacterized protein</fullName>
    </submittedName>
</protein>
<comment type="caution">
    <text evidence="1">The sequence shown here is derived from an EMBL/GenBank/DDBJ whole genome shotgun (WGS) entry which is preliminary data.</text>
</comment>
<gene>
    <name evidence="1" type="ORF">TNCV_2627001</name>
</gene>
<keyword evidence="2" id="KW-1185">Reference proteome</keyword>
<sequence>MTSTIYLFRPLQPSIQNGGSKVVHLSKVASSYAQTKSNCKDDSLNESIVFEKARGLGSNFGEDMNVCKCTVPSRHGGTQNSRRAASPLVRLVTGEERREAPDPPLGCSPSKLGWIQAKSYCHLYGAQGYGQRQAYI</sequence>
<name>A0A8X6W7G1_TRICX</name>
<organism evidence="1 2">
    <name type="scientific">Trichonephila clavipes</name>
    <name type="common">Golden silk orbweaver</name>
    <name type="synonym">Nephila clavipes</name>
    <dbReference type="NCBI Taxonomy" id="2585209"/>
    <lineage>
        <taxon>Eukaryota</taxon>
        <taxon>Metazoa</taxon>
        <taxon>Ecdysozoa</taxon>
        <taxon>Arthropoda</taxon>
        <taxon>Chelicerata</taxon>
        <taxon>Arachnida</taxon>
        <taxon>Araneae</taxon>
        <taxon>Araneomorphae</taxon>
        <taxon>Entelegynae</taxon>
        <taxon>Araneoidea</taxon>
        <taxon>Nephilidae</taxon>
        <taxon>Trichonephila</taxon>
    </lineage>
</organism>